<dbReference type="Gene3D" id="3.80.10.10">
    <property type="entry name" value="Ribonuclease Inhibitor"/>
    <property type="match status" value="4"/>
</dbReference>
<dbReference type="InterPro" id="IPR001611">
    <property type="entry name" value="Leu-rich_rpt"/>
</dbReference>
<dbReference type="SMART" id="SM00368">
    <property type="entry name" value="LRR_RI"/>
    <property type="match status" value="7"/>
</dbReference>
<dbReference type="SUPFAM" id="SSF52047">
    <property type="entry name" value="RNI-like"/>
    <property type="match status" value="2"/>
</dbReference>
<keyword evidence="3" id="KW-0677">Repeat</keyword>
<keyword evidence="1" id="KW-0343">GTPase activation</keyword>
<gene>
    <name evidence="4" type="ORF">HERI1096_LOCUS26014</name>
</gene>
<accession>A0A7S3B6I1</accession>
<dbReference type="GO" id="GO:0031267">
    <property type="term" value="F:small GTPase binding"/>
    <property type="evidence" value="ECO:0007669"/>
    <property type="project" value="TreeGrafter"/>
</dbReference>
<name>A0A7S3B6I1_9EUKA</name>
<dbReference type="GO" id="GO:0005829">
    <property type="term" value="C:cytosol"/>
    <property type="evidence" value="ECO:0007669"/>
    <property type="project" value="TreeGrafter"/>
</dbReference>
<dbReference type="EMBL" id="HBHX01046970">
    <property type="protein sequence ID" value="CAE0126291.1"/>
    <property type="molecule type" value="Transcribed_RNA"/>
</dbReference>
<organism evidence="4">
    <name type="scientific">Haptolina ericina</name>
    <dbReference type="NCBI Taxonomy" id="156174"/>
    <lineage>
        <taxon>Eukaryota</taxon>
        <taxon>Haptista</taxon>
        <taxon>Haptophyta</taxon>
        <taxon>Prymnesiophyceae</taxon>
        <taxon>Prymnesiales</taxon>
        <taxon>Prymnesiaceae</taxon>
        <taxon>Haptolina</taxon>
    </lineage>
</organism>
<dbReference type="InterPro" id="IPR027038">
    <property type="entry name" value="RanGap"/>
</dbReference>
<dbReference type="GO" id="GO:0006913">
    <property type="term" value="P:nucleocytoplasmic transport"/>
    <property type="evidence" value="ECO:0007669"/>
    <property type="project" value="TreeGrafter"/>
</dbReference>
<dbReference type="GO" id="GO:0005634">
    <property type="term" value="C:nucleus"/>
    <property type="evidence" value="ECO:0007669"/>
    <property type="project" value="TreeGrafter"/>
</dbReference>
<evidence type="ECO:0000256" key="1">
    <source>
        <dbReference type="ARBA" id="ARBA00022468"/>
    </source>
</evidence>
<evidence type="ECO:0000313" key="4">
    <source>
        <dbReference type="EMBL" id="CAE0126291.1"/>
    </source>
</evidence>
<dbReference type="PANTHER" id="PTHR24113:SF12">
    <property type="entry name" value="RAN GTPASE-ACTIVATING PROTEIN 1"/>
    <property type="match status" value="1"/>
</dbReference>
<dbReference type="AlphaFoldDB" id="A0A7S3B6I1"/>
<reference evidence="4" key="1">
    <citation type="submission" date="2021-01" db="EMBL/GenBank/DDBJ databases">
        <authorList>
            <person name="Corre E."/>
            <person name="Pelletier E."/>
            <person name="Niang G."/>
            <person name="Scheremetjew M."/>
            <person name="Finn R."/>
            <person name="Kale V."/>
            <person name="Holt S."/>
            <person name="Cochrane G."/>
            <person name="Meng A."/>
            <person name="Brown T."/>
            <person name="Cohen L."/>
        </authorList>
    </citation>
    <scope>NUCLEOTIDE SEQUENCE</scope>
    <source>
        <strain evidence="4">CCMP281</strain>
    </source>
</reference>
<dbReference type="PANTHER" id="PTHR24113">
    <property type="entry name" value="RAN GTPASE-ACTIVATING PROTEIN 1"/>
    <property type="match status" value="1"/>
</dbReference>
<sequence>MDLSLALSREARWSDDALLCLRAAPGCTVLRAVTLLGRGGDSVTLDISKALGTSQWPKAGASVGAFGYQTTGGIPNAAGTLKTPPRMHLAAGMGLLLHPTSAASLSTLSLGGHFLGDEGVAGIVNACCSCPLSSLDLASCGASQRSVAALAALLRNSRTLRSLNLSGSFLGEAGVSDLMDGLQRNRYSDLQVLNLSDACVDSAGIQLIANYLGCAGCNQQSGLTSLDLSRNWIGLAGAMAIESALSVNRSLRSLNVKQSQIPKEGFAAIGQATASNAGCRLAAFTCDLFSLTEDATSLDLRNRCLTFEGAFLLAQCLPRHTHLRHLDVSRAYLGGEQGSAVLARMTALSPSLEMVVMDGEPIPLWPLKSRGGEEQLDLSSKRLGFASAQVIAAVLRTNLTLRTLSLRRNALGNLGAFEIASALKANPTLTELDLRENGRIQPLTAKRLRQLVVSLAI</sequence>
<dbReference type="GO" id="GO:0005096">
    <property type="term" value="F:GTPase activator activity"/>
    <property type="evidence" value="ECO:0007669"/>
    <property type="project" value="UniProtKB-KW"/>
</dbReference>
<evidence type="ECO:0000256" key="3">
    <source>
        <dbReference type="ARBA" id="ARBA00022737"/>
    </source>
</evidence>
<protein>
    <submittedName>
        <fullName evidence="4">Uncharacterized protein</fullName>
    </submittedName>
</protein>
<evidence type="ECO:0000256" key="2">
    <source>
        <dbReference type="ARBA" id="ARBA00022614"/>
    </source>
</evidence>
<keyword evidence="2" id="KW-0433">Leucine-rich repeat</keyword>
<dbReference type="InterPro" id="IPR032675">
    <property type="entry name" value="LRR_dom_sf"/>
</dbReference>
<dbReference type="Pfam" id="PF13516">
    <property type="entry name" value="LRR_6"/>
    <property type="match status" value="3"/>
</dbReference>
<dbReference type="GO" id="GO:0048471">
    <property type="term" value="C:perinuclear region of cytoplasm"/>
    <property type="evidence" value="ECO:0007669"/>
    <property type="project" value="TreeGrafter"/>
</dbReference>
<proteinExistence type="predicted"/>